<sequence>MTSTISDVTTVTGSLLNLNQYLTNNNILGFAVKNHRDRFLIPSNQNSYNDNDSSSTKIQCSLHSDIKEFQFQLPYIRFSLDRQSIKILAETDIIPFSDVDKETIKDILKFLDDFINHFPSMVNNKKRDYCLLGQHFLRNVGSIQLNKAMIFIDKQKLREKSFPPNDKSINEIVNFLFFQRPKFARTEQFLVCENNEHGGKDLLNISDE</sequence>
<reference evidence="2" key="1">
    <citation type="submission" date="2021-02" db="EMBL/GenBank/DDBJ databases">
        <authorList>
            <person name="Nowell W R."/>
        </authorList>
    </citation>
    <scope>NUCLEOTIDE SEQUENCE</scope>
</reference>
<proteinExistence type="predicted"/>
<comment type="caution">
    <text evidence="2">The sequence shown here is derived from an EMBL/GenBank/DDBJ whole genome shotgun (WGS) entry which is preliminary data.</text>
</comment>
<evidence type="ECO:0000313" key="3">
    <source>
        <dbReference type="Proteomes" id="UP000663836"/>
    </source>
</evidence>
<dbReference type="AlphaFoldDB" id="A0A818MW79"/>
<evidence type="ECO:0000313" key="1">
    <source>
        <dbReference type="EMBL" id="CAF0987844.1"/>
    </source>
</evidence>
<dbReference type="Proteomes" id="UP000663864">
    <property type="component" value="Unassembled WGS sequence"/>
</dbReference>
<accession>A0A818MW79</accession>
<protein>
    <submittedName>
        <fullName evidence="2">Uncharacterized protein</fullName>
    </submittedName>
</protein>
<name>A0A818MW79_9BILA</name>
<dbReference type="EMBL" id="CAJNOT010000455">
    <property type="protein sequence ID" value="CAF0987844.1"/>
    <property type="molecule type" value="Genomic_DNA"/>
</dbReference>
<gene>
    <name evidence="2" type="ORF">JBS370_LOCUS3521</name>
    <name evidence="1" type="ORF">ZHD862_LOCUS11857</name>
</gene>
<dbReference type="Proteomes" id="UP000663836">
    <property type="component" value="Unassembled WGS sequence"/>
</dbReference>
<dbReference type="EMBL" id="CAJOBD010000152">
    <property type="protein sequence ID" value="CAF3595655.1"/>
    <property type="molecule type" value="Genomic_DNA"/>
</dbReference>
<organism evidence="2 3">
    <name type="scientific">Rotaria sordida</name>
    <dbReference type="NCBI Taxonomy" id="392033"/>
    <lineage>
        <taxon>Eukaryota</taxon>
        <taxon>Metazoa</taxon>
        <taxon>Spiralia</taxon>
        <taxon>Gnathifera</taxon>
        <taxon>Rotifera</taxon>
        <taxon>Eurotatoria</taxon>
        <taxon>Bdelloidea</taxon>
        <taxon>Philodinida</taxon>
        <taxon>Philodinidae</taxon>
        <taxon>Rotaria</taxon>
    </lineage>
</organism>
<evidence type="ECO:0000313" key="2">
    <source>
        <dbReference type="EMBL" id="CAF3595655.1"/>
    </source>
</evidence>